<organism evidence="3 4">
    <name type="scientific">Streptomyces griseochromogenes</name>
    <dbReference type="NCBI Taxonomy" id="68214"/>
    <lineage>
        <taxon>Bacteria</taxon>
        <taxon>Bacillati</taxon>
        <taxon>Actinomycetota</taxon>
        <taxon>Actinomycetes</taxon>
        <taxon>Kitasatosporales</taxon>
        <taxon>Streptomycetaceae</taxon>
        <taxon>Streptomyces</taxon>
    </lineage>
</organism>
<keyword evidence="3" id="KW-0808">Transferase</keyword>
<dbReference type="InterPro" id="IPR000477">
    <property type="entry name" value="RT_dom"/>
</dbReference>
<dbReference type="PROSITE" id="PS50878">
    <property type="entry name" value="RT_POL"/>
    <property type="match status" value="1"/>
</dbReference>
<evidence type="ECO:0000313" key="3">
    <source>
        <dbReference type="EMBL" id="MBP2050702.1"/>
    </source>
</evidence>
<accession>A0ABS4LU00</accession>
<comment type="caution">
    <text evidence="3">The sequence shown here is derived from an EMBL/GenBank/DDBJ whole genome shotgun (WGS) entry which is preliminary data.</text>
</comment>
<dbReference type="GO" id="GO:0003964">
    <property type="term" value="F:RNA-directed DNA polymerase activity"/>
    <property type="evidence" value="ECO:0007669"/>
    <property type="project" value="UniProtKB-KW"/>
</dbReference>
<sequence>MAEMMEPTPVGPCVSLVNGPEGVSTSFDWHSIDWASCEENVRRLRQRIFKATREEDWKKVRNLQKLMPRSLSNTLVSVKRVTQQSNGRRTAGIDGERALTPRARGTLAAEIHQSSKPWKAKPVKRVFIPKSNGKQRPLGIPVIRDRVSQARVKNALEPEWEARFEPRSYGFRPGRSCQDAIGAVYVTARGTSPKRLWVLDADLSAAFDRIDHGHLMSSLGQFPARDLIEGWLRAGVIDRGRFAPTDEGTPQGGVISPVLLNIALHGMEQAAGCHYRQRANGAPRSVEGTPVLVDTPMTSSCSGTAKPKCARSSNGWKNGWSREDCTSMRKRRRSSTSRRALTFSDSPFGEHVEA</sequence>
<keyword evidence="4" id="KW-1185">Reference proteome</keyword>
<evidence type="ECO:0000313" key="4">
    <source>
        <dbReference type="Proteomes" id="UP001519309"/>
    </source>
</evidence>
<dbReference type="Proteomes" id="UP001519309">
    <property type="component" value="Unassembled WGS sequence"/>
</dbReference>
<dbReference type="InterPro" id="IPR051083">
    <property type="entry name" value="GrpII_Intron_Splice-Mob/Def"/>
</dbReference>
<dbReference type="Pfam" id="PF00078">
    <property type="entry name" value="RVT_1"/>
    <property type="match status" value="1"/>
</dbReference>
<dbReference type="InterPro" id="IPR043502">
    <property type="entry name" value="DNA/RNA_pol_sf"/>
</dbReference>
<reference evidence="3 4" key="1">
    <citation type="submission" date="2021-03" db="EMBL/GenBank/DDBJ databases">
        <title>Genomic Encyclopedia of Type Strains, Phase IV (KMG-IV): sequencing the most valuable type-strain genomes for metagenomic binning, comparative biology and taxonomic classification.</title>
        <authorList>
            <person name="Goeker M."/>
        </authorList>
    </citation>
    <scope>NUCLEOTIDE SEQUENCE [LARGE SCALE GENOMIC DNA]</scope>
    <source>
        <strain evidence="3 4">DSM 40499</strain>
    </source>
</reference>
<protein>
    <submittedName>
        <fullName evidence="3">Retron-type reverse transcriptase</fullName>
    </submittedName>
</protein>
<dbReference type="PANTHER" id="PTHR34047:SF10">
    <property type="entry name" value="GROUP II INTRON-ASSOCIATED OPEN READING FRAME"/>
    <property type="match status" value="1"/>
</dbReference>
<dbReference type="EMBL" id="JAGGLP010000006">
    <property type="protein sequence ID" value="MBP2050702.1"/>
    <property type="molecule type" value="Genomic_DNA"/>
</dbReference>
<dbReference type="Pfam" id="PF13655">
    <property type="entry name" value="RVT_N"/>
    <property type="match status" value="1"/>
</dbReference>
<keyword evidence="3" id="KW-0548">Nucleotidyltransferase</keyword>
<dbReference type="SUPFAM" id="SSF56672">
    <property type="entry name" value="DNA/RNA polymerases"/>
    <property type="match status" value="1"/>
</dbReference>
<evidence type="ECO:0000259" key="2">
    <source>
        <dbReference type="PROSITE" id="PS50878"/>
    </source>
</evidence>
<keyword evidence="3" id="KW-0695">RNA-directed DNA polymerase</keyword>
<evidence type="ECO:0000256" key="1">
    <source>
        <dbReference type="SAM" id="MobiDB-lite"/>
    </source>
</evidence>
<name>A0ABS4LU00_9ACTN</name>
<feature type="region of interest" description="Disordered" evidence="1">
    <location>
        <begin position="298"/>
        <end position="354"/>
    </location>
</feature>
<feature type="domain" description="Reverse transcriptase" evidence="2">
    <location>
        <begin position="109"/>
        <end position="354"/>
    </location>
</feature>
<dbReference type="CDD" id="cd01651">
    <property type="entry name" value="RT_G2_intron"/>
    <property type="match status" value="1"/>
</dbReference>
<dbReference type="InterPro" id="IPR025960">
    <property type="entry name" value="RVT_N"/>
</dbReference>
<gene>
    <name evidence="3" type="ORF">J2Z21_003641</name>
</gene>
<proteinExistence type="predicted"/>
<dbReference type="PANTHER" id="PTHR34047">
    <property type="entry name" value="NUCLEAR INTRON MATURASE 1, MITOCHONDRIAL-RELATED"/>
    <property type="match status" value="1"/>
</dbReference>